<sequence length="108" mass="11351">MDPRLSRSKRQRRAGQSVRRRPGQPAPTSFGEVRSVGGGDRGVPTLLCRPPPGLLLPPLPPLPLPAVQTPRNAPGGAAQHNKGLGPEITGLRGHSIDLAALGMAYNSR</sequence>
<dbReference type="AlphaFoldDB" id="A0AAV7MY40"/>
<reference evidence="2" key="1">
    <citation type="journal article" date="2022" name="bioRxiv">
        <title>Sequencing and chromosome-scale assembly of the giantPleurodeles waltlgenome.</title>
        <authorList>
            <person name="Brown T."/>
            <person name="Elewa A."/>
            <person name="Iarovenko S."/>
            <person name="Subramanian E."/>
            <person name="Araus A.J."/>
            <person name="Petzold A."/>
            <person name="Susuki M."/>
            <person name="Suzuki K.-i.T."/>
            <person name="Hayashi T."/>
            <person name="Toyoda A."/>
            <person name="Oliveira C."/>
            <person name="Osipova E."/>
            <person name="Leigh N.D."/>
            <person name="Simon A."/>
            <person name="Yun M.H."/>
        </authorList>
    </citation>
    <scope>NUCLEOTIDE SEQUENCE</scope>
    <source>
        <strain evidence="2">20211129_DDA</strain>
        <tissue evidence="2">Liver</tissue>
    </source>
</reference>
<proteinExistence type="predicted"/>
<feature type="region of interest" description="Disordered" evidence="1">
    <location>
        <begin position="59"/>
        <end position="90"/>
    </location>
</feature>
<name>A0AAV7MY40_PLEWA</name>
<feature type="region of interest" description="Disordered" evidence="1">
    <location>
        <begin position="1"/>
        <end position="46"/>
    </location>
</feature>
<accession>A0AAV7MY40</accession>
<feature type="compositionally biased region" description="Basic residues" evidence="1">
    <location>
        <begin position="1"/>
        <end position="22"/>
    </location>
</feature>
<evidence type="ECO:0000313" key="3">
    <source>
        <dbReference type="Proteomes" id="UP001066276"/>
    </source>
</evidence>
<evidence type="ECO:0000256" key="1">
    <source>
        <dbReference type="SAM" id="MobiDB-lite"/>
    </source>
</evidence>
<comment type="caution">
    <text evidence="2">The sequence shown here is derived from an EMBL/GenBank/DDBJ whole genome shotgun (WGS) entry which is preliminary data.</text>
</comment>
<dbReference type="EMBL" id="JANPWB010000013">
    <property type="protein sequence ID" value="KAJ1108651.1"/>
    <property type="molecule type" value="Genomic_DNA"/>
</dbReference>
<dbReference type="Proteomes" id="UP001066276">
    <property type="component" value="Chromosome 9"/>
</dbReference>
<keyword evidence="3" id="KW-1185">Reference proteome</keyword>
<protein>
    <submittedName>
        <fullName evidence="2">Uncharacterized protein</fullName>
    </submittedName>
</protein>
<organism evidence="2 3">
    <name type="scientific">Pleurodeles waltl</name>
    <name type="common">Iberian ribbed newt</name>
    <dbReference type="NCBI Taxonomy" id="8319"/>
    <lineage>
        <taxon>Eukaryota</taxon>
        <taxon>Metazoa</taxon>
        <taxon>Chordata</taxon>
        <taxon>Craniata</taxon>
        <taxon>Vertebrata</taxon>
        <taxon>Euteleostomi</taxon>
        <taxon>Amphibia</taxon>
        <taxon>Batrachia</taxon>
        <taxon>Caudata</taxon>
        <taxon>Salamandroidea</taxon>
        <taxon>Salamandridae</taxon>
        <taxon>Pleurodelinae</taxon>
        <taxon>Pleurodeles</taxon>
    </lineage>
</organism>
<gene>
    <name evidence="2" type="ORF">NDU88_006027</name>
</gene>
<evidence type="ECO:0000313" key="2">
    <source>
        <dbReference type="EMBL" id="KAJ1108651.1"/>
    </source>
</evidence>